<evidence type="ECO:0000313" key="1">
    <source>
        <dbReference type="EMBL" id="JAI06024.1"/>
    </source>
</evidence>
<organism evidence="1">
    <name type="scientific">Anguilla anguilla</name>
    <name type="common">European freshwater eel</name>
    <name type="synonym">Muraena anguilla</name>
    <dbReference type="NCBI Taxonomy" id="7936"/>
    <lineage>
        <taxon>Eukaryota</taxon>
        <taxon>Metazoa</taxon>
        <taxon>Chordata</taxon>
        <taxon>Craniata</taxon>
        <taxon>Vertebrata</taxon>
        <taxon>Euteleostomi</taxon>
        <taxon>Actinopterygii</taxon>
        <taxon>Neopterygii</taxon>
        <taxon>Teleostei</taxon>
        <taxon>Anguilliformes</taxon>
        <taxon>Anguillidae</taxon>
        <taxon>Anguilla</taxon>
    </lineage>
</organism>
<accession>A0A0E9XWF1</accession>
<dbReference type="EMBL" id="GBXM01002554">
    <property type="protein sequence ID" value="JAI06024.1"/>
    <property type="molecule type" value="Transcribed_RNA"/>
</dbReference>
<proteinExistence type="predicted"/>
<sequence>MPGNDPCVDSWIGTRT</sequence>
<dbReference type="AlphaFoldDB" id="A0A0E9XWF1"/>
<name>A0A0E9XWF1_ANGAN</name>
<reference evidence="1" key="2">
    <citation type="journal article" date="2015" name="Fish Shellfish Immunol.">
        <title>Early steps in the European eel (Anguilla anguilla)-Vibrio vulnificus interaction in the gills: Role of the RtxA13 toxin.</title>
        <authorList>
            <person name="Callol A."/>
            <person name="Pajuelo D."/>
            <person name="Ebbesson L."/>
            <person name="Teles M."/>
            <person name="MacKenzie S."/>
            <person name="Amaro C."/>
        </authorList>
    </citation>
    <scope>NUCLEOTIDE SEQUENCE</scope>
</reference>
<protein>
    <submittedName>
        <fullName evidence="1">Uncharacterized protein</fullName>
    </submittedName>
</protein>
<reference evidence="1" key="1">
    <citation type="submission" date="2014-11" db="EMBL/GenBank/DDBJ databases">
        <authorList>
            <person name="Amaro Gonzalez C."/>
        </authorList>
    </citation>
    <scope>NUCLEOTIDE SEQUENCE</scope>
</reference>